<keyword evidence="3" id="KW-0732">Signal</keyword>
<sequence>MPYIIKDNLKMRKLTTLLVLSSIFIGNAQTTKKPKLVIGIVVDQMRYDYLQRFKDKFGSKGFNEIIKNGTTFENAHFNYIPTYTAVGHTSIYTGTTPKNHGIIGNNWYDKYAKKSIYVVDDENYETVGSSTDEGKKSPKRLIASTVADQLKLAQNFNGKVIGVAVKDRSSILPVGHAADIAYWFDGGKIGNWVTSTYYTKELPNWVTLYNTTNKLQLDEYLASPWMTQKNINEYSESIKDHNHYEGVFNGEEKPIFPHDLATLKEKNGGYSLLKTTPFGNTMTLDFAKEIVKNENLGKNKDYSDFLAISISCTDYIGHKYGAASKETEDAYIRLNNDIDDFISYLNKKVGKNNYVLFVTADHAVVQIPNYLMDNKIPGGYFSADDFLAKLNEFTKQKYQSTNLIENYSNEQIFLNHDEITKLGLNIEEVENTIIDEIVTYSYIYRAVSAHTMQRSEFTQAPISLLQEGYNQKRSGDILISLEPAVISDHYIKTGTTHGSGYNYDTHIPILFYGANISKGTNVKKPVNITQIAPTISSILQIQEPNMSSHDILTEVFEKEISK</sequence>
<comment type="caution">
    <text evidence="5">The sequence shown here is derived from an EMBL/GenBank/DDBJ whole genome shotgun (WGS) entry which is preliminary data.</text>
</comment>
<accession>A0ABT8VRD5</accession>
<dbReference type="Pfam" id="PF01663">
    <property type="entry name" value="Phosphodiest"/>
    <property type="match status" value="1"/>
</dbReference>
<evidence type="ECO:0000256" key="3">
    <source>
        <dbReference type="ARBA" id="ARBA00022729"/>
    </source>
</evidence>
<dbReference type="EMBL" id="JAUMIT010000002">
    <property type="protein sequence ID" value="MDO3694502.1"/>
    <property type="molecule type" value="Genomic_DNA"/>
</dbReference>
<evidence type="ECO:0000313" key="5">
    <source>
        <dbReference type="EMBL" id="MDO3694502.1"/>
    </source>
</evidence>
<protein>
    <submittedName>
        <fullName evidence="5">Alkaline phosphatase family protein</fullName>
    </submittedName>
</protein>
<dbReference type="PIRSF" id="PIRSF031924">
    <property type="entry name" value="Pi-irrepressible_AP"/>
    <property type="match status" value="1"/>
</dbReference>
<dbReference type="PANTHER" id="PTHR10151:SF120">
    <property type="entry name" value="BIS(5'-ADENOSYL)-TRIPHOSPHATASE"/>
    <property type="match status" value="1"/>
</dbReference>
<keyword evidence="2 4" id="KW-0479">Metal-binding</keyword>
<dbReference type="InterPro" id="IPR026263">
    <property type="entry name" value="Alkaline_phosphatase_prok"/>
</dbReference>
<dbReference type="Proteomes" id="UP001168642">
    <property type="component" value="Unassembled WGS sequence"/>
</dbReference>
<evidence type="ECO:0000256" key="2">
    <source>
        <dbReference type="ARBA" id="ARBA00022723"/>
    </source>
</evidence>
<dbReference type="CDD" id="cd16016">
    <property type="entry name" value="AP-SPAP"/>
    <property type="match status" value="1"/>
</dbReference>
<dbReference type="NCBIfam" id="NF042991">
    <property type="entry name" value="alk_phos_PafA"/>
    <property type="match status" value="1"/>
</dbReference>
<dbReference type="Gene3D" id="3.40.720.10">
    <property type="entry name" value="Alkaline Phosphatase, subunit A"/>
    <property type="match status" value="1"/>
</dbReference>
<evidence type="ECO:0000256" key="4">
    <source>
        <dbReference type="PIRNR" id="PIRNR031924"/>
    </source>
</evidence>
<dbReference type="RefSeq" id="WP_302883746.1">
    <property type="nucleotide sequence ID" value="NZ_JAUMIT010000002.1"/>
</dbReference>
<dbReference type="Gene3D" id="3.30.1360.150">
    <property type="match status" value="1"/>
</dbReference>
<dbReference type="InterPro" id="IPR017850">
    <property type="entry name" value="Alkaline_phosphatase_core_sf"/>
</dbReference>
<proteinExistence type="predicted"/>
<gene>
    <name evidence="5" type="ORF">QVZ41_06535</name>
</gene>
<name>A0ABT8VRD5_9FLAO</name>
<reference evidence="5" key="1">
    <citation type="submission" date="2023-07" db="EMBL/GenBank/DDBJ databases">
        <title>Wenyingzhuangia sp. chi5 genome sequencing and assembly.</title>
        <authorList>
            <person name="Park S."/>
        </authorList>
    </citation>
    <scope>NUCLEOTIDE SEQUENCE</scope>
    <source>
        <strain evidence="5">Chi5</strain>
    </source>
</reference>
<keyword evidence="1" id="KW-0597">Phosphoprotein</keyword>
<dbReference type="InterPro" id="IPR002591">
    <property type="entry name" value="Phosphodiest/P_Trfase"/>
</dbReference>
<organism evidence="5 6">
    <name type="scientific">Wenyingzhuangia gilva</name>
    <dbReference type="NCBI Taxonomy" id="3057677"/>
    <lineage>
        <taxon>Bacteria</taxon>
        <taxon>Pseudomonadati</taxon>
        <taxon>Bacteroidota</taxon>
        <taxon>Flavobacteriia</taxon>
        <taxon>Flavobacteriales</taxon>
        <taxon>Flavobacteriaceae</taxon>
        <taxon>Wenyingzhuangia</taxon>
    </lineage>
</organism>
<evidence type="ECO:0000313" key="6">
    <source>
        <dbReference type="Proteomes" id="UP001168642"/>
    </source>
</evidence>
<dbReference type="SUPFAM" id="SSF53649">
    <property type="entry name" value="Alkaline phosphatase-like"/>
    <property type="match status" value="1"/>
</dbReference>
<evidence type="ECO:0000256" key="1">
    <source>
        <dbReference type="ARBA" id="ARBA00022553"/>
    </source>
</evidence>
<keyword evidence="6" id="KW-1185">Reference proteome</keyword>
<dbReference type="PANTHER" id="PTHR10151">
    <property type="entry name" value="ECTONUCLEOTIDE PYROPHOSPHATASE/PHOSPHODIESTERASE"/>
    <property type="match status" value="1"/>
</dbReference>